<evidence type="ECO:0000256" key="1">
    <source>
        <dbReference type="SAM" id="MobiDB-lite"/>
    </source>
</evidence>
<accession>A0AAV4PTN5</accession>
<dbReference type="AlphaFoldDB" id="A0AAV4PTN5"/>
<feature type="region of interest" description="Disordered" evidence="1">
    <location>
        <begin position="68"/>
        <end position="91"/>
    </location>
</feature>
<keyword evidence="3" id="KW-1185">Reference proteome</keyword>
<proteinExistence type="predicted"/>
<gene>
    <name evidence="2" type="ORF">CEXT_457261</name>
</gene>
<organism evidence="2 3">
    <name type="scientific">Caerostris extrusa</name>
    <name type="common">Bark spider</name>
    <name type="synonym">Caerostris bankana</name>
    <dbReference type="NCBI Taxonomy" id="172846"/>
    <lineage>
        <taxon>Eukaryota</taxon>
        <taxon>Metazoa</taxon>
        <taxon>Ecdysozoa</taxon>
        <taxon>Arthropoda</taxon>
        <taxon>Chelicerata</taxon>
        <taxon>Arachnida</taxon>
        <taxon>Araneae</taxon>
        <taxon>Araneomorphae</taxon>
        <taxon>Entelegynae</taxon>
        <taxon>Araneoidea</taxon>
        <taxon>Araneidae</taxon>
        <taxon>Caerostris</taxon>
    </lineage>
</organism>
<sequence>MYTQEELDVYCASFPKTNASSNPQIHAVMTTPRETDDGPEQSRLRRLLSGWPSIALICRATIGICAHSGKDETADKPPHQSQLAFGTRGRY</sequence>
<evidence type="ECO:0000313" key="2">
    <source>
        <dbReference type="EMBL" id="GIY00480.1"/>
    </source>
</evidence>
<dbReference type="Proteomes" id="UP001054945">
    <property type="component" value="Unassembled WGS sequence"/>
</dbReference>
<comment type="caution">
    <text evidence="2">The sequence shown here is derived from an EMBL/GenBank/DDBJ whole genome shotgun (WGS) entry which is preliminary data.</text>
</comment>
<protein>
    <submittedName>
        <fullName evidence="2">Uncharacterized protein</fullName>
    </submittedName>
</protein>
<name>A0AAV4PTN5_CAEEX</name>
<dbReference type="EMBL" id="BPLR01005186">
    <property type="protein sequence ID" value="GIY00480.1"/>
    <property type="molecule type" value="Genomic_DNA"/>
</dbReference>
<evidence type="ECO:0000313" key="3">
    <source>
        <dbReference type="Proteomes" id="UP001054945"/>
    </source>
</evidence>
<reference evidence="2 3" key="1">
    <citation type="submission" date="2021-06" db="EMBL/GenBank/DDBJ databases">
        <title>Caerostris extrusa draft genome.</title>
        <authorList>
            <person name="Kono N."/>
            <person name="Arakawa K."/>
        </authorList>
    </citation>
    <scope>NUCLEOTIDE SEQUENCE [LARGE SCALE GENOMIC DNA]</scope>
</reference>
<feature type="compositionally biased region" description="Basic and acidic residues" evidence="1">
    <location>
        <begin position="68"/>
        <end position="78"/>
    </location>
</feature>